<dbReference type="Gramene" id="CDY50724">
    <property type="protein sequence ID" value="CDY50724"/>
    <property type="gene ID" value="GSBRNA2T00097316001"/>
</dbReference>
<dbReference type="AlphaFoldDB" id="A0A078IMT7"/>
<evidence type="ECO:0000313" key="2">
    <source>
        <dbReference type="EMBL" id="CDY50724.1"/>
    </source>
</evidence>
<keyword evidence="3" id="KW-1185">Reference proteome</keyword>
<reference evidence="2 3" key="1">
    <citation type="journal article" date="2014" name="Science">
        <title>Plant genetics. Early allopolyploid evolution in the post-Neolithic Brassica napus oilseed genome.</title>
        <authorList>
            <person name="Chalhoub B."/>
            <person name="Denoeud F."/>
            <person name="Liu S."/>
            <person name="Parkin I.A."/>
            <person name="Tang H."/>
            <person name="Wang X."/>
            <person name="Chiquet J."/>
            <person name="Belcram H."/>
            <person name="Tong C."/>
            <person name="Samans B."/>
            <person name="Correa M."/>
            <person name="Da Silva C."/>
            <person name="Just J."/>
            <person name="Falentin C."/>
            <person name="Koh C.S."/>
            <person name="Le Clainche I."/>
            <person name="Bernard M."/>
            <person name="Bento P."/>
            <person name="Noel B."/>
            <person name="Labadie K."/>
            <person name="Alberti A."/>
            <person name="Charles M."/>
            <person name="Arnaud D."/>
            <person name="Guo H."/>
            <person name="Daviaud C."/>
            <person name="Alamery S."/>
            <person name="Jabbari K."/>
            <person name="Zhao M."/>
            <person name="Edger P.P."/>
            <person name="Chelaifa H."/>
            <person name="Tack D."/>
            <person name="Lassalle G."/>
            <person name="Mestiri I."/>
            <person name="Schnel N."/>
            <person name="Le Paslier M.C."/>
            <person name="Fan G."/>
            <person name="Renault V."/>
            <person name="Bayer P.E."/>
            <person name="Golicz A.A."/>
            <person name="Manoli S."/>
            <person name="Lee T.H."/>
            <person name="Thi V.H."/>
            <person name="Chalabi S."/>
            <person name="Hu Q."/>
            <person name="Fan C."/>
            <person name="Tollenaere R."/>
            <person name="Lu Y."/>
            <person name="Battail C."/>
            <person name="Shen J."/>
            <person name="Sidebottom C.H."/>
            <person name="Wang X."/>
            <person name="Canaguier A."/>
            <person name="Chauveau A."/>
            <person name="Berard A."/>
            <person name="Deniot G."/>
            <person name="Guan M."/>
            <person name="Liu Z."/>
            <person name="Sun F."/>
            <person name="Lim Y.P."/>
            <person name="Lyons E."/>
            <person name="Town C.D."/>
            <person name="Bancroft I."/>
            <person name="Wang X."/>
            <person name="Meng J."/>
            <person name="Ma J."/>
            <person name="Pires J.C."/>
            <person name="King G.J."/>
            <person name="Brunel D."/>
            <person name="Delourme R."/>
            <person name="Renard M."/>
            <person name="Aury J.M."/>
            <person name="Adams K.L."/>
            <person name="Batley J."/>
            <person name="Snowdon R.J."/>
            <person name="Tost J."/>
            <person name="Edwards D."/>
            <person name="Zhou Y."/>
            <person name="Hua W."/>
            <person name="Sharpe A.G."/>
            <person name="Paterson A.H."/>
            <person name="Guan C."/>
            <person name="Wincker P."/>
        </authorList>
    </citation>
    <scope>NUCLEOTIDE SEQUENCE [LARGE SCALE GENOMIC DNA]</scope>
    <source>
        <strain evidence="3">cv. Darmor-bzh</strain>
    </source>
</reference>
<dbReference type="PaxDb" id="3708-A0A078IMT7"/>
<reference evidence="2" key="2">
    <citation type="submission" date="2014-06" db="EMBL/GenBank/DDBJ databases">
        <authorList>
            <person name="Genoscope - CEA"/>
        </authorList>
    </citation>
    <scope>NUCLEOTIDE SEQUENCE</scope>
</reference>
<organism evidence="2 3">
    <name type="scientific">Brassica napus</name>
    <name type="common">Rape</name>
    <dbReference type="NCBI Taxonomy" id="3708"/>
    <lineage>
        <taxon>Eukaryota</taxon>
        <taxon>Viridiplantae</taxon>
        <taxon>Streptophyta</taxon>
        <taxon>Embryophyta</taxon>
        <taxon>Tracheophyta</taxon>
        <taxon>Spermatophyta</taxon>
        <taxon>Magnoliopsida</taxon>
        <taxon>eudicotyledons</taxon>
        <taxon>Gunneridae</taxon>
        <taxon>Pentapetalae</taxon>
        <taxon>rosids</taxon>
        <taxon>malvids</taxon>
        <taxon>Brassicales</taxon>
        <taxon>Brassicaceae</taxon>
        <taxon>Brassiceae</taxon>
        <taxon>Brassica</taxon>
    </lineage>
</organism>
<dbReference type="EMBL" id="HG994371">
    <property type="protein sequence ID" value="CAF1968029.1"/>
    <property type="molecule type" value="Genomic_DNA"/>
</dbReference>
<evidence type="ECO:0000313" key="1">
    <source>
        <dbReference type="EMBL" id="CAF1968029.1"/>
    </source>
</evidence>
<name>A0A078IMT7_BRANA</name>
<accession>A0A078IMT7</accession>
<dbReference type="Proteomes" id="UP001295469">
    <property type="component" value="Chromosome C07"/>
</dbReference>
<dbReference type="EMBL" id="LK032934">
    <property type="protein sequence ID" value="CDY50724.1"/>
    <property type="molecule type" value="Genomic_DNA"/>
</dbReference>
<sequence>MRSNKSRDRSPFRLRLLPLRIHICLFVLSCLSLWRHQSGYQDVLVPEANI</sequence>
<gene>
    <name evidence="2" type="primary">BnaA05g35510D</name>
    <name evidence="1" type="ORF">DARMORV10_C07P14990.1</name>
    <name evidence="2" type="ORF">GSBRNA2T00097316001</name>
</gene>
<reference evidence="1" key="3">
    <citation type="submission" date="2021-01" db="EMBL/GenBank/DDBJ databases">
        <authorList>
            <consortium name="Genoscope - CEA"/>
            <person name="William W."/>
        </authorList>
    </citation>
    <scope>NUCLEOTIDE SEQUENCE</scope>
</reference>
<dbReference type="Proteomes" id="UP000028999">
    <property type="component" value="Unassembled WGS sequence"/>
</dbReference>
<evidence type="ECO:0000313" key="3">
    <source>
        <dbReference type="Proteomes" id="UP000028999"/>
    </source>
</evidence>
<protein>
    <submittedName>
        <fullName evidence="1">(rape) hypothetical protein</fullName>
    </submittedName>
    <submittedName>
        <fullName evidence="2">BnaA05g35510D protein</fullName>
    </submittedName>
</protein>
<proteinExistence type="predicted"/>